<accession>A0ABY8QWQ7</accession>
<evidence type="ECO:0000313" key="1">
    <source>
        <dbReference type="EMBL" id="WGW12699.1"/>
    </source>
</evidence>
<dbReference type="RefSeq" id="WP_349639503.1">
    <property type="nucleotide sequence ID" value="NZ_CP090958.1"/>
</dbReference>
<protein>
    <submittedName>
        <fullName evidence="1">Uncharacterized protein</fullName>
    </submittedName>
</protein>
<dbReference type="EMBL" id="CP090958">
    <property type="protein sequence ID" value="WGW12699.1"/>
    <property type="molecule type" value="Genomic_DNA"/>
</dbReference>
<dbReference type="Proteomes" id="UP001209083">
    <property type="component" value="Chromosome"/>
</dbReference>
<gene>
    <name evidence="1" type="ORF">LWF01_02710</name>
</gene>
<sequence length="136" mass="14672">MSTITQADAIRITGKEILDHLDREASIPVITRLGFQGDVSVRRVEGVVSKPMPKTVMLVQSEASSNTHTLHPDGPCFWEARANVSATQPILGTVTIPEGSTGLLSHQEHGNLALAPGSYDIGRQVEYAEELRLVAD</sequence>
<proteinExistence type="predicted"/>
<reference evidence="1 2" key="1">
    <citation type="submission" date="2023-05" db="EMBL/GenBank/DDBJ databases">
        <title>Lithophilousrod everest ZFBP1038 complete genpme.</title>
        <authorList>
            <person name="Tian M."/>
        </authorList>
    </citation>
    <scope>NUCLEOTIDE SEQUENCE [LARGE SCALE GENOMIC DNA]</scope>
    <source>
        <strain evidence="1 2">ZFBP1038</strain>
    </source>
</reference>
<organism evidence="1 2">
    <name type="scientific">Saxibacter everestensis</name>
    <dbReference type="NCBI Taxonomy" id="2909229"/>
    <lineage>
        <taxon>Bacteria</taxon>
        <taxon>Bacillati</taxon>
        <taxon>Actinomycetota</taxon>
        <taxon>Actinomycetes</taxon>
        <taxon>Micrococcales</taxon>
        <taxon>Brevibacteriaceae</taxon>
        <taxon>Saxibacter</taxon>
    </lineage>
</organism>
<evidence type="ECO:0000313" key="2">
    <source>
        <dbReference type="Proteomes" id="UP001209083"/>
    </source>
</evidence>
<keyword evidence="2" id="KW-1185">Reference proteome</keyword>
<name>A0ABY8QWQ7_9MICO</name>